<dbReference type="Pfam" id="PF08448">
    <property type="entry name" value="PAS_4"/>
    <property type="match status" value="1"/>
</dbReference>
<evidence type="ECO:0000313" key="12">
    <source>
        <dbReference type="Proteomes" id="UP000235916"/>
    </source>
</evidence>
<evidence type="ECO:0000259" key="10">
    <source>
        <dbReference type="PROSITE" id="PS50885"/>
    </source>
</evidence>
<dbReference type="OrthoDB" id="1931120at2"/>
<feature type="domain" description="PAS" evidence="9">
    <location>
        <begin position="131"/>
        <end position="190"/>
    </location>
</feature>
<dbReference type="SUPFAM" id="SSF55785">
    <property type="entry name" value="PYP-like sensor domain (PAS domain)"/>
    <property type="match status" value="1"/>
</dbReference>
<sequence>MSAANEPAKPGLALAVDRGFAGRLRRAALLGGAPAWALACLLVWQQPWLIYPKLLCITLCSLGWLGTAAWLHARAEHQRRLLGHVIEAMASGDYNQRLRLQGGSVEPDALATQLNALVDSLHQQRLQSLAAERLAENVLQTLDVAVFAFDAQERLQLANPSALGLLRRAREHALGRSAAELGLDELLRADPEALREQVFPGAAGLWRLRQHRYEVEGQTRRLLFVSDLKQVLRSEELQAWQRLLRVLSHEVNNSLAPIASLSDTLRRRLDALSPGAHLPPDDWRAEQAEALGLIEERARHLADFVRRHAQLARPLEPRMQRFDLLALLRRLPALLPQAQLTLEFDGISPDAALDFYGDPGLLEQLFINLLKNGIEAGGAPLLLRLKLRLQAEPLQISLLDRGCGLANPANLFVPYYTTKPQGSGIGLVLARQIAECHQGSLQLLPRSDGPGCQALLRFARPQG</sequence>
<dbReference type="PROSITE" id="PS50109">
    <property type="entry name" value="HIS_KIN"/>
    <property type="match status" value="1"/>
</dbReference>
<dbReference type="PROSITE" id="PS50112">
    <property type="entry name" value="PAS"/>
    <property type="match status" value="1"/>
</dbReference>
<keyword evidence="7" id="KW-1133">Transmembrane helix</keyword>
<feature type="domain" description="HAMP" evidence="10">
    <location>
        <begin position="80"/>
        <end position="126"/>
    </location>
</feature>
<evidence type="ECO:0000256" key="5">
    <source>
        <dbReference type="ARBA" id="ARBA00022679"/>
    </source>
</evidence>
<dbReference type="InterPro" id="IPR036890">
    <property type="entry name" value="HATPase_C_sf"/>
</dbReference>
<protein>
    <recommendedName>
        <fullName evidence="3">histidine kinase</fullName>
        <ecNumber evidence="3">2.7.13.3</ecNumber>
    </recommendedName>
</protein>
<reference evidence="11 12" key="1">
    <citation type="submission" date="2018-01" db="EMBL/GenBank/DDBJ databases">
        <title>Draft genome sequence of Paucibacter aquatile CR182 isolated from freshwater of the Nakdong River.</title>
        <authorList>
            <person name="Choi A."/>
            <person name="Chung E.J."/>
        </authorList>
    </citation>
    <scope>NUCLEOTIDE SEQUENCE [LARGE SCALE GENOMIC DNA]</scope>
    <source>
        <strain evidence="11 12">CR182</strain>
    </source>
</reference>
<evidence type="ECO:0000256" key="4">
    <source>
        <dbReference type="ARBA" id="ARBA00022553"/>
    </source>
</evidence>
<dbReference type="AlphaFoldDB" id="A0A2N8KUF7"/>
<comment type="catalytic activity">
    <reaction evidence="1">
        <text>ATP + protein L-histidine = ADP + protein N-phospho-L-histidine.</text>
        <dbReference type="EC" id="2.7.13.3"/>
    </reaction>
</comment>
<name>A0A2N8KUF7_9BURK</name>
<dbReference type="InterPro" id="IPR005467">
    <property type="entry name" value="His_kinase_dom"/>
</dbReference>
<dbReference type="Gene3D" id="3.30.565.10">
    <property type="entry name" value="Histidine kinase-like ATPase, C-terminal domain"/>
    <property type="match status" value="1"/>
</dbReference>
<keyword evidence="4" id="KW-0597">Phosphoprotein</keyword>
<dbReference type="Gene3D" id="1.10.287.130">
    <property type="match status" value="1"/>
</dbReference>
<dbReference type="InterPro" id="IPR004358">
    <property type="entry name" value="Sig_transdc_His_kin-like_C"/>
</dbReference>
<evidence type="ECO:0000259" key="8">
    <source>
        <dbReference type="PROSITE" id="PS50109"/>
    </source>
</evidence>
<feature type="transmembrane region" description="Helical" evidence="7">
    <location>
        <begin position="27"/>
        <end position="44"/>
    </location>
</feature>
<evidence type="ECO:0000256" key="2">
    <source>
        <dbReference type="ARBA" id="ARBA00004370"/>
    </source>
</evidence>
<dbReference type="InterPro" id="IPR013656">
    <property type="entry name" value="PAS_4"/>
</dbReference>
<keyword evidence="6 11" id="KW-0418">Kinase</keyword>
<gene>
    <name evidence="11" type="ORF">C1O66_05775</name>
</gene>
<dbReference type="PANTHER" id="PTHR43065">
    <property type="entry name" value="SENSOR HISTIDINE KINASE"/>
    <property type="match status" value="1"/>
</dbReference>
<dbReference type="PROSITE" id="PS50885">
    <property type="entry name" value="HAMP"/>
    <property type="match status" value="1"/>
</dbReference>
<comment type="subcellular location">
    <subcellularLocation>
        <location evidence="2">Membrane</location>
    </subcellularLocation>
</comment>
<dbReference type="InterPro" id="IPR003660">
    <property type="entry name" value="HAMP_dom"/>
</dbReference>
<dbReference type="EMBL" id="POSP01000003">
    <property type="protein sequence ID" value="PND37095.1"/>
    <property type="molecule type" value="Genomic_DNA"/>
</dbReference>
<keyword evidence="12" id="KW-1185">Reference proteome</keyword>
<dbReference type="Proteomes" id="UP000235916">
    <property type="component" value="Unassembled WGS sequence"/>
</dbReference>
<dbReference type="GO" id="GO:0016020">
    <property type="term" value="C:membrane"/>
    <property type="evidence" value="ECO:0007669"/>
    <property type="project" value="UniProtKB-SubCell"/>
</dbReference>
<dbReference type="SUPFAM" id="SSF55874">
    <property type="entry name" value="ATPase domain of HSP90 chaperone/DNA topoisomerase II/histidine kinase"/>
    <property type="match status" value="1"/>
</dbReference>
<dbReference type="InterPro" id="IPR035965">
    <property type="entry name" value="PAS-like_dom_sf"/>
</dbReference>
<dbReference type="InterPro" id="IPR000014">
    <property type="entry name" value="PAS"/>
</dbReference>
<evidence type="ECO:0000256" key="3">
    <source>
        <dbReference type="ARBA" id="ARBA00012438"/>
    </source>
</evidence>
<proteinExistence type="predicted"/>
<evidence type="ECO:0000256" key="7">
    <source>
        <dbReference type="SAM" id="Phobius"/>
    </source>
</evidence>
<feature type="domain" description="Histidine kinase" evidence="8">
    <location>
        <begin position="246"/>
        <end position="462"/>
    </location>
</feature>
<dbReference type="InterPro" id="IPR036097">
    <property type="entry name" value="HisK_dim/P_sf"/>
</dbReference>
<dbReference type="SMART" id="SM00387">
    <property type="entry name" value="HATPase_c"/>
    <property type="match status" value="1"/>
</dbReference>
<dbReference type="InterPro" id="IPR003594">
    <property type="entry name" value="HATPase_dom"/>
</dbReference>
<dbReference type="GO" id="GO:0000155">
    <property type="term" value="F:phosphorelay sensor kinase activity"/>
    <property type="evidence" value="ECO:0007669"/>
    <property type="project" value="InterPro"/>
</dbReference>
<dbReference type="Gene3D" id="3.30.450.20">
    <property type="entry name" value="PAS domain"/>
    <property type="match status" value="1"/>
</dbReference>
<evidence type="ECO:0000259" key="9">
    <source>
        <dbReference type="PROSITE" id="PS50112"/>
    </source>
</evidence>
<dbReference type="SMART" id="SM00091">
    <property type="entry name" value="PAS"/>
    <property type="match status" value="1"/>
</dbReference>
<comment type="caution">
    <text evidence="11">The sequence shown here is derived from an EMBL/GenBank/DDBJ whole genome shotgun (WGS) entry which is preliminary data.</text>
</comment>
<evidence type="ECO:0000256" key="1">
    <source>
        <dbReference type="ARBA" id="ARBA00000085"/>
    </source>
</evidence>
<dbReference type="SUPFAM" id="SSF47384">
    <property type="entry name" value="Homodimeric domain of signal transducing histidine kinase"/>
    <property type="match status" value="1"/>
</dbReference>
<keyword evidence="5" id="KW-0808">Transferase</keyword>
<evidence type="ECO:0000256" key="6">
    <source>
        <dbReference type="ARBA" id="ARBA00022777"/>
    </source>
</evidence>
<keyword evidence="7" id="KW-0812">Transmembrane</keyword>
<organism evidence="11 12">
    <name type="scientific">Kinneretia aquatilis</name>
    <dbReference type="NCBI Taxonomy" id="2070761"/>
    <lineage>
        <taxon>Bacteria</taxon>
        <taxon>Pseudomonadati</taxon>
        <taxon>Pseudomonadota</taxon>
        <taxon>Betaproteobacteria</taxon>
        <taxon>Burkholderiales</taxon>
        <taxon>Sphaerotilaceae</taxon>
        <taxon>Roseateles</taxon>
    </lineage>
</organism>
<accession>A0A2N8KUF7</accession>
<dbReference type="PRINTS" id="PR00344">
    <property type="entry name" value="BCTRLSENSOR"/>
</dbReference>
<dbReference type="RefSeq" id="WP_102767013.1">
    <property type="nucleotide sequence ID" value="NZ_POSP01000003.1"/>
</dbReference>
<dbReference type="Pfam" id="PF02518">
    <property type="entry name" value="HATPase_c"/>
    <property type="match status" value="1"/>
</dbReference>
<evidence type="ECO:0000313" key="11">
    <source>
        <dbReference type="EMBL" id="PND37095.1"/>
    </source>
</evidence>
<dbReference type="EC" id="2.7.13.3" evidence="3"/>
<dbReference type="PANTHER" id="PTHR43065:SF51">
    <property type="entry name" value="HISTIDINE KINASE"/>
    <property type="match status" value="1"/>
</dbReference>
<keyword evidence="7" id="KW-0472">Membrane</keyword>